<dbReference type="CDD" id="cd00419">
    <property type="entry name" value="Ferrochelatase_C"/>
    <property type="match status" value="1"/>
</dbReference>
<evidence type="ECO:0000256" key="4">
    <source>
        <dbReference type="ARBA" id="ARBA00022723"/>
    </source>
</evidence>
<dbReference type="AlphaFoldDB" id="A0A656G4H2"/>
<dbReference type="InterPro" id="IPR033659">
    <property type="entry name" value="Ferrochelatase_N"/>
</dbReference>
<comment type="catalytic activity">
    <reaction evidence="9">
        <text>Fe-coproporphyrin III + 2 H(+) = coproporphyrin III + Fe(2+)</text>
        <dbReference type="Rhea" id="RHEA:49572"/>
        <dbReference type="ChEBI" id="CHEBI:15378"/>
        <dbReference type="ChEBI" id="CHEBI:29033"/>
        <dbReference type="ChEBI" id="CHEBI:68438"/>
        <dbReference type="ChEBI" id="CHEBI:131725"/>
        <dbReference type="EC" id="4.99.1.9"/>
    </reaction>
    <physiologicalReaction direction="right-to-left" evidence="9">
        <dbReference type="Rhea" id="RHEA:49574"/>
    </physiologicalReaction>
</comment>
<dbReference type="UniPathway" id="UPA00252"/>
<evidence type="ECO:0000313" key="11">
    <source>
        <dbReference type="EMBL" id="EGH20507.1"/>
    </source>
</evidence>
<dbReference type="Gene3D" id="3.40.50.1400">
    <property type="match status" value="2"/>
</dbReference>
<dbReference type="EMBL" id="AEAG01000124">
    <property type="protein sequence ID" value="EGH20507.1"/>
    <property type="molecule type" value="Genomic_DNA"/>
</dbReference>
<dbReference type="Proteomes" id="UP000003465">
    <property type="component" value="Unassembled WGS sequence"/>
</dbReference>
<evidence type="ECO:0000256" key="9">
    <source>
        <dbReference type="ARBA" id="ARBA00024536"/>
    </source>
</evidence>
<organism evidence="11 12">
    <name type="scientific">Pseudomonas amygdali pv. mori str. 301020</name>
    <dbReference type="NCBI Taxonomy" id="629261"/>
    <lineage>
        <taxon>Bacteria</taxon>
        <taxon>Pseudomonadati</taxon>
        <taxon>Pseudomonadota</taxon>
        <taxon>Gammaproteobacteria</taxon>
        <taxon>Pseudomonadales</taxon>
        <taxon>Pseudomonadaceae</taxon>
        <taxon>Pseudomonas</taxon>
        <taxon>Pseudomonas amygdali</taxon>
    </lineage>
</organism>
<sequence length="350" mass="39543">MTDHALLLVNLGSPASTQVADVRSYLNQFLMDPYVIDLPWPVRRLLVSLILIKRPEQSAHAYASIWWDEGSPLVVLSKRLQQAMKKEWSHGPVELAMRYGEPSIETVLTRLSEQGFKKVTLAPLYPQFADSTVTTVIEEAKRVVRAKSLKMQFSVLQPFYDQPEYLSALVESVRPHLEQPYDHLLLSFHGLPERHLHKLDPTGKHCLKDDCCMTAPAEVLATCYRAQCIQSAAAFAKRMGIPDGKWSVSFQSRLGRAKWIEPYTEARLDELAAQGVKRLLVMCPAFVADCIETLEEIGDRGAEQFKEGGGEELVLVPCLNDDPNWAKELNRLCERAPLMLRCAARNSRRT</sequence>
<accession>A0A656G4H2</accession>
<evidence type="ECO:0000256" key="7">
    <source>
        <dbReference type="ARBA" id="ARBA00023239"/>
    </source>
</evidence>
<dbReference type="InterPro" id="IPR033644">
    <property type="entry name" value="Ferrochelatase_C"/>
</dbReference>
<comment type="caution">
    <text evidence="11">The sequence shown here is derived from an EMBL/GenBank/DDBJ whole genome shotgun (WGS) entry which is preliminary data.</text>
</comment>
<keyword evidence="6" id="KW-0350">Heme biosynthesis</keyword>
<dbReference type="GO" id="GO:0006783">
    <property type="term" value="P:heme biosynthetic process"/>
    <property type="evidence" value="ECO:0007669"/>
    <property type="project" value="UniProtKB-KW"/>
</dbReference>
<comment type="pathway">
    <text evidence="1">Porphyrin-containing compound metabolism; protoheme biosynthesis.</text>
</comment>
<dbReference type="GO" id="GO:0046872">
    <property type="term" value="F:metal ion binding"/>
    <property type="evidence" value="ECO:0007669"/>
    <property type="project" value="UniProtKB-KW"/>
</dbReference>
<evidence type="ECO:0000256" key="2">
    <source>
        <dbReference type="ARBA" id="ARBA00007718"/>
    </source>
</evidence>
<feature type="non-terminal residue" evidence="11">
    <location>
        <position position="350"/>
    </location>
</feature>
<proteinExistence type="inferred from homology"/>
<dbReference type="HAMAP" id="MF_00323">
    <property type="entry name" value="Ferrochelatase"/>
    <property type="match status" value="1"/>
</dbReference>
<dbReference type="Pfam" id="PF00762">
    <property type="entry name" value="Ferrochelatase"/>
    <property type="match status" value="1"/>
</dbReference>
<gene>
    <name evidence="11" type="primary">hemH</name>
    <name evidence="11" type="ORF">PSYMO_02999</name>
</gene>
<evidence type="ECO:0000256" key="10">
    <source>
        <dbReference type="RuleBase" id="RU004185"/>
    </source>
</evidence>
<evidence type="ECO:0000256" key="6">
    <source>
        <dbReference type="ARBA" id="ARBA00023133"/>
    </source>
</evidence>
<dbReference type="SUPFAM" id="SSF53800">
    <property type="entry name" value="Chelatase"/>
    <property type="match status" value="1"/>
</dbReference>
<dbReference type="EC" id="4.99.1.9" evidence="3"/>
<comment type="similarity">
    <text evidence="2 10">Belongs to the ferrochelatase family.</text>
</comment>
<reference evidence="11 12" key="1">
    <citation type="journal article" date="2011" name="PLoS Pathog.">
        <title>Dynamic evolution of pathogenicity revealed by sequencing and comparative genomics of 19 Pseudomonas syringae isolates.</title>
        <authorList>
            <person name="Baltrus D.A."/>
            <person name="Nishimura M.T."/>
            <person name="Romanchuk A."/>
            <person name="Chang J.H."/>
            <person name="Mukhtar M.S."/>
            <person name="Cherkis K."/>
            <person name="Roach J."/>
            <person name="Grant S.R."/>
            <person name="Jones C.D."/>
            <person name="Dangl J.L."/>
        </authorList>
    </citation>
    <scope>NUCLEOTIDE SEQUENCE [LARGE SCALE GENOMIC DNA]</scope>
    <source>
        <strain evidence="11 12">301020</strain>
    </source>
</reference>
<dbReference type="CDD" id="cd03411">
    <property type="entry name" value="Ferrochelatase_N"/>
    <property type="match status" value="1"/>
</dbReference>
<dbReference type="GO" id="GO:0004325">
    <property type="term" value="F:ferrochelatase activity"/>
    <property type="evidence" value="ECO:0007669"/>
    <property type="project" value="InterPro"/>
</dbReference>
<evidence type="ECO:0000313" key="12">
    <source>
        <dbReference type="Proteomes" id="UP000003465"/>
    </source>
</evidence>
<dbReference type="InterPro" id="IPR001015">
    <property type="entry name" value="Ferrochelatase"/>
</dbReference>
<name>A0A656G4H2_PSEA0</name>
<evidence type="ECO:0000256" key="8">
    <source>
        <dbReference type="ARBA" id="ARBA00023244"/>
    </source>
</evidence>
<keyword evidence="5" id="KW-0408">Iron</keyword>
<dbReference type="NCBIfam" id="TIGR00109">
    <property type="entry name" value="hemH"/>
    <property type="match status" value="1"/>
</dbReference>
<dbReference type="PANTHER" id="PTHR11108">
    <property type="entry name" value="FERROCHELATASE"/>
    <property type="match status" value="1"/>
</dbReference>
<keyword evidence="4" id="KW-0479">Metal-binding</keyword>
<evidence type="ECO:0000256" key="5">
    <source>
        <dbReference type="ARBA" id="ARBA00023004"/>
    </source>
</evidence>
<keyword evidence="7 11" id="KW-0456">Lyase</keyword>
<evidence type="ECO:0000256" key="3">
    <source>
        <dbReference type="ARBA" id="ARBA00013215"/>
    </source>
</evidence>
<keyword evidence="8" id="KW-0627">Porphyrin biosynthesis</keyword>
<evidence type="ECO:0000256" key="1">
    <source>
        <dbReference type="ARBA" id="ARBA00004744"/>
    </source>
</evidence>
<protein>
    <recommendedName>
        <fullName evidence="3">coproporphyrin ferrochelatase</fullName>
        <ecNumber evidence="3">4.99.1.9</ecNumber>
    </recommendedName>
</protein>
<dbReference type="PANTHER" id="PTHR11108:SF1">
    <property type="entry name" value="FERROCHELATASE, MITOCHONDRIAL"/>
    <property type="match status" value="1"/>
</dbReference>